<name>A0A3E1NG60_9BACT</name>
<dbReference type="Gene3D" id="2.40.160.50">
    <property type="entry name" value="membrane protein fhac: a member of the omp85/tpsb transporter family"/>
    <property type="match status" value="1"/>
</dbReference>
<dbReference type="EMBL" id="QTJU01000007">
    <property type="protein sequence ID" value="RFM26804.1"/>
    <property type="molecule type" value="Genomic_DNA"/>
</dbReference>
<gene>
    <name evidence="5" type="ORF">DXN05_17600</name>
</gene>
<sequence>MEELNLVHRLAFFIPQQIHANDDLTGYVFCSRICVKISRHLIPGRCFRLFMQLSCLRNGFCTNQHRNHFNCMRMNRCLYLLALLFLLHPAAYAWQIRDSTPPNGTTMPVLHDTTPPKKKSFHLFGAPVKGPDKGNLLVNPFFLPGYSPDIQFSLAGGAIFSFKTNKKDSLLPRSSVPITLTYSSIKSFIASSGWTTFWMHDKLRINALIQYKASRDAYYGVGYEKAIHTKFPDSTNFWRSFFIAQVRPLWKLRRHLFAGVSLDFNQNVLWKINKHMAQDPYYLQAGQHIVNTGIGGILSYDSRDYPQNAYRGLYSAFIYTFYRKAFGGNTHFGALDFDTRYYLPIGNRKGRTLALNWRSRYDFGQAPFTSMISLGTSNDLRGFRFGQFRDFFLNYFISEYRHKFYKRNGDPSRFGFVVWGGAGAIGGSFGQSLFTRALPDFGVGMRFEIQPRLNLRIDFGYAPSETGNHNGTYFNFLEAF</sequence>
<dbReference type="Proteomes" id="UP000261284">
    <property type="component" value="Unassembled WGS sequence"/>
</dbReference>
<proteinExistence type="predicted"/>
<feature type="domain" description="Bacterial surface antigen (D15)" evidence="4">
    <location>
        <begin position="283"/>
        <end position="462"/>
    </location>
</feature>
<evidence type="ECO:0000259" key="4">
    <source>
        <dbReference type="Pfam" id="PF01103"/>
    </source>
</evidence>
<reference evidence="5 6" key="1">
    <citation type="submission" date="2018-08" db="EMBL/GenBank/DDBJ databases">
        <title>Chitinophagaceae sp. K23C18032701, a novel bacterium isolated from forest soil.</title>
        <authorList>
            <person name="Wang C."/>
        </authorList>
    </citation>
    <scope>NUCLEOTIDE SEQUENCE [LARGE SCALE GENOMIC DNA]</scope>
    <source>
        <strain evidence="5 6">K23C18032701</strain>
    </source>
</reference>
<dbReference type="AlphaFoldDB" id="A0A3E1NG60"/>
<dbReference type="GO" id="GO:0019867">
    <property type="term" value="C:outer membrane"/>
    <property type="evidence" value="ECO:0007669"/>
    <property type="project" value="InterPro"/>
</dbReference>
<comment type="caution">
    <text evidence="5">The sequence shown here is derived from an EMBL/GenBank/DDBJ whole genome shotgun (WGS) entry which is preliminary data.</text>
</comment>
<keyword evidence="3" id="KW-1133">Transmembrane helix</keyword>
<protein>
    <recommendedName>
        <fullName evidence="4">Bacterial surface antigen (D15) domain-containing protein</fullName>
    </recommendedName>
</protein>
<feature type="transmembrane region" description="Helical" evidence="3">
    <location>
        <begin position="77"/>
        <end position="94"/>
    </location>
</feature>
<comment type="subcellular location">
    <subcellularLocation>
        <location evidence="1">Membrane</location>
    </subcellularLocation>
</comment>
<dbReference type="InterPro" id="IPR000184">
    <property type="entry name" value="Bac_surfAg_D15"/>
</dbReference>
<evidence type="ECO:0000256" key="1">
    <source>
        <dbReference type="ARBA" id="ARBA00004370"/>
    </source>
</evidence>
<evidence type="ECO:0000256" key="3">
    <source>
        <dbReference type="SAM" id="Phobius"/>
    </source>
</evidence>
<keyword evidence="2 3" id="KW-0472">Membrane</keyword>
<organism evidence="5 6">
    <name type="scientific">Deminuibacter soli</name>
    <dbReference type="NCBI Taxonomy" id="2291815"/>
    <lineage>
        <taxon>Bacteria</taxon>
        <taxon>Pseudomonadati</taxon>
        <taxon>Bacteroidota</taxon>
        <taxon>Chitinophagia</taxon>
        <taxon>Chitinophagales</taxon>
        <taxon>Chitinophagaceae</taxon>
        <taxon>Deminuibacter</taxon>
    </lineage>
</organism>
<evidence type="ECO:0000313" key="6">
    <source>
        <dbReference type="Proteomes" id="UP000261284"/>
    </source>
</evidence>
<dbReference type="Pfam" id="PF01103">
    <property type="entry name" value="Omp85"/>
    <property type="match status" value="1"/>
</dbReference>
<keyword evidence="6" id="KW-1185">Reference proteome</keyword>
<keyword evidence="3" id="KW-0812">Transmembrane</keyword>
<evidence type="ECO:0000313" key="5">
    <source>
        <dbReference type="EMBL" id="RFM26804.1"/>
    </source>
</evidence>
<accession>A0A3E1NG60</accession>
<evidence type="ECO:0000256" key="2">
    <source>
        <dbReference type="ARBA" id="ARBA00023136"/>
    </source>
</evidence>